<dbReference type="InterPro" id="IPR013785">
    <property type="entry name" value="Aldolase_TIM"/>
</dbReference>
<evidence type="ECO:0000256" key="2">
    <source>
        <dbReference type="ARBA" id="ARBA00022485"/>
    </source>
</evidence>
<keyword evidence="5" id="KW-0408">Iron</keyword>
<dbReference type="GO" id="GO:0051539">
    <property type="term" value="F:4 iron, 4 sulfur cluster binding"/>
    <property type="evidence" value="ECO:0007669"/>
    <property type="project" value="UniProtKB-KW"/>
</dbReference>
<dbReference type="CDD" id="cd01335">
    <property type="entry name" value="Radical_SAM"/>
    <property type="match status" value="1"/>
</dbReference>
<dbReference type="InterPro" id="IPR007197">
    <property type="entry name" value="rSAM"/>
</dbReference>
<dbReference type="SFLD" id="SFLDG01067">
    <property type="entry name" value="SPASM/twitch_domain_containing"/>
    <property type="match status" value="1"/>
</dbReference>
<keyword evidence="4" id="KW-0479">Metal-binding</keyword>
<accession>A0A1C3JKH3</accession>
<keyword evidence="10" id="KW-1185">Reference proteome</keyword>
<dbReference type="RefSeq" id="WP_065677827.1">
    <property type="nucleotide sequence ID" value="NZ_AP025464.1"/>
</dbReference>
<sequence>MNQITNCHVMAKPSGSVCNIDCDYCFYLEKEKLYPDRQKNWRMDEETLEVFIQQYIDAQQGDTVQFAWQGGEPTLLGVGFYRTVLQLCERYRGNKTISHAFQTNGILINDEWCELFKQANFLIGVSIDGPEDLHDAYRTNTSGKGTHSKVVAAIELLKKHQVEFNTLTVVNDKNVKHPLRVYQFLKSIGSNFIQFIPLVERQESDQLTNDTWLVNPDQKYGKVTPWSVQPVDYGQFLNTIFDYWVTKDVGHVFVQQFDTTLTTWLGQPSPICVFAPRCGHAFAIEANGDLYQCDHYVYPEYKLGNIHDRTIRSMNNSQEAIDFGLNKSKQLNSKCQSCRYRFACHGGCPKHRFLPGPTGELDHNYLCEGYYSFFDHSQHAMAYMAKLIKNGKSPAEIMAQFANKQAEKVSRNDACPCGSGKKYKRCCA</sequence>
<organism evidence="9 10">
    <name type="scientific">Vibrio celticus</name>
    <dbReference type="NCBI Taxonomy" id="446372"/>
    <lineage>
        <taxon>Bacteria</taxon>
        <taxon>Pseudomonadati</taxon>
        <taxon>Pseudomonadota</taxon>
        <taxon>Gammaproteobacteria</taxon>
        <taxon>Vibrionales</taxon>
        <taxon>Vibrionaceae</taxon>
        <taxon>Vibrio</taxon>
    </lineage>
</organism>
<name>A0A1C3JKH3_9VIBR</name>
<evidence type="ECO:0000259" key="8">
    <source>
        <dbReference type="PROSITE" id="PS51918"/>
    </source>
</evidence>
<evidence type="ECO:0000256" key="5">
    <source>
        <dbReference type="ARBA" id="ARBA00023004"/>
    </source>
</evidence>
<dbReference type="Proteomes" id="UP000092819">
    <property type="component" value="Unassembled WGS sequence"/>
</dbReference>
<dbReference type="SFLD" id="SFLDS00029">
    <property type="entry name" value="Radical_SAM"/>
    <property type="match status" value="1"/>
</dbReference>
<dbReference type="SUPFAM" id="SSF102114">
    <property type="entry name" value="Radical SAM enzymes"/>
    <property type="match status" value="1"/>
</dbReference>
<evidence type="ECO:0000256" key="4">
    <source>
        <dbReference type="ARBA" id="ARBA00022723"/>
    </source>
</evidence>
<feature type="domain" description="Radical SAM core" evidence="8">
    <location>
        <begin position="1"/>
        <end position="246"/>
    </location>
</feature>
<dbReference type="EC" id="1.1.99.-" evidence="9"/>
<dbReference type="SFLD" id="SFLDF00285">
    <property type="entry name" value="anaerobic_Ser-type_sulfatase-m"/>
    <property type="match status" value="1"/>
</dbReference>
<proteinExistence type="inferred from homology"/>
<dbReference type="Pfam" id="PF02810">
    <property type="entry name" value="SEC-C"/>
    <property type="match status" value="1"/>
</dbReference>
<evidence type="ECO:0000256" key="1">
    <source>
        <dbReference type="ARBA" id="ARBA00001966"/>
    </source>
</evidence>
<dbReference type="InterPro" id="IPR034491">
    <property type="entry name" value="Anaerob_Ser_sulfatase-maturase"/>
</dbReference>
<evidence type="ECO:0000256" key="6">
    <source>
        <dbReference type="ARBA" id="ARBA00023014"/>
    </source>
</evidence>
<dbReference type="InterPro" id="IPR047207">
    <property type="entry name" value="SPASM_anSME"/>
</dbReference>
<evidence type="ECO:0000313" key="9">
    <source>
        <dbReference type="EMBL" id="SBT15716.1"/>
    </source>
</evidence>
<dbReference type="PROSITE" id="PS51918">
    <property type="entry name" value="RADICAL_SAM"/>
    <property type="match status" value="1"/>
</dbReference>
<dbReference type="InterPro" id="IPR058240">
    <property type="entry name" value="rSAM_sf"/>
</dbReference>
<protein>
    <submittedName>
        <fullName evidence="9">Anaerobic sulfatase-maturating enzyme</fullName>
        <ecNumber evidence="9">1.1.99.-</ecNumber>
    </submittedName>
</protein>
<dbReference type="Pfam" id="PF04055">
    <property type="entry name" value="Radical_SAM"/>
    <property type="match status" value="1"/>
</dbReference>
<dbReference type="NCBIfam" id="TIGR03942">
    <property type="entry name" value="sulfatase_rSAM"/>
    <property type="match status" value="1"/>
</dbReference>
<dbReference type="InterPro" id="IPR023867">
    <property type="entry name" value="Sulphatase_maturase_rSAM"/>
</dbReference>
<dbReference type="GO" id="GO:0046872">
    <property type="term" value="F:metal ion binding"/>
    <property type="evidence" value="ECO:0007669"/>
    <property type="project" value="UniProtKB-KW"/>
</dbReference>
<keyword evidence="3" id="KW-0949">S-adenosyl-L-methionine</keyword>
<dbReference type="SFLD" id="SFLDG01386">
    <property type="entry name" value="main_SPASM_domain-containing"/>
    <property type="match status" value="1"/>
</dbReference>
<dbReference type="AlphaFoldDB" id="A0A1C3JKH3"/>
<dbReference type="SUPFAM" id="SSF103642">
    <property type="entry name" value="Sec-C motif"/>
    <property type="match status" value="1"/>
</dbReference>
<reference evidence="10" key="1">
    <citation type="submission" date="2016-06" db="EMBL/GenBank/DDBJ databases">
        <authorList>
            <person name="Rodrigo-Torres L."/>
            <person name="Arahal D.R."/>
        </authorList>
    </citation>
    <scope>NUCLEOTIDE SEQUENCE [LARGE SCALE GENOMIC DNA]</scope>
    <source>
        <strain evidence="10">CECT 7224</strain>
    </source>
</reference>
<dbReference type="SFLD" id="SFLDG01384">
    <property type="entry name" value="thioether_bond_formation_requi"/>
    <property type="match status" value="1"/>
</dbReference>
<comment type="similarity">
    <text evidence="7">Belongs to the radical SAM superfamily. Anaerobic sulfatase-maturating enzyme family.</text>
</comment>
<dbReference type="GO" id="GO:0016491">
    <property type="term" value="F:oxidoreductase activity"/>
    <property type="evidence" value="ECO:0007669"/>
    <property type="project" value="UniProtKB-KW"/>
</dbReference>
<dbReference type="InterPro" id="IPR004027">
    <property type="entry name" value="SEC_C_motif"/>
</dbReference>
<dbReference type="SFLD" id="SFLDG01072">
    <property type="entry name" value="dehydrogenase_like"/>
    <property type="match status" value="1"/>
</dbReference>
<dbReference type="InterPro" id="IPR023885">
    <property type="entry name" value="4Fe4S-binding_SPASM_dom"/>
</dbReference>
<evidence type="ECO:0000256" key="3">
    <source>
        <dbReference type="ARBA" id="ARBA00022691"/>
    </source>
</evidence>
<keyword evidence="6" id="KW-0411">Iron-sulfur</keyword>
<dbReference type="Gene3D" id="3.20.20.70">
    <property type="entry name" value="Aldolase class I"/>
    <property type="match status" value="1"/>
</dbReference>
<evidence type="ECO:0000313" key="10">
    <source>
        <dbReference type="Proteomes" id="UP000092819"/>
    </source>
</evidence>
<dbReference type="PANTHER" id="PTHR43273:SF3">
    <property type="entry name" value="ANAEROBIC SULFATASE-MATURATING ENZYME HOMOLOG ASLB-RELATED"/>
    <property type="match status" value="1"/>
</dbReference>
<dbReference type="Pfam" id="PF13186">
    <property type="entry name" value="SPASM"/>
    <property type="match status" value="1"/>
</dbReference>
<comment type="cofactor">
    <cofactor evidence="1">
        <name>[4Fe-4S] cluster</name>
        <dbReference type="ChEBI" id="CHEBI:49883"/>
    </cofactor>
</comment>
<gene>
    <name evidence="9" type="primary">chuR_4</name>
    <name evidence="9" type="ORF">VCE7224_04521</name>
</gene>
<dbReference type="NCBIfam" id="TIGR04085">
    <property type="entry name" value="rSAM_more_4Fe4S"/>
    <property type="match status" value="1"/>
</dbReference>
<dbReference type="EMBL" id="FLQZ01000176">
    <property type="protein sequence ID" value="SBT15716.1"/>
    <property type="molecule type" value="Genomic_DNA"/>
</dbReference>
<keyword evidence="9" id="KW-0560">Oxidoreductase</keyword>
<dbReference type="PANTHER" id="PTHR43273">
    <property type="entry name" value="ANAEROBIC SULFATASE-MATURATING ENZYME HOMOLOG ASLB-RELATED"/>
    <property type="match status" value="1"/>
</dbReference>
<evidence type="ECO:0000256" key="7">
    <source>
        <dbReference type="ARBA" id="ARBA00023601"/>
    </source>
</evidence>
<dbReference type="CDD" id="cd21120">
    <property type="entry name" value="SPASM_anSME"/>
    <property type="match status" value="1"/>
</dbReference>
<keyword evidence="2" id="KW-0004">4Fe-4S</keyword>